<reference evidence="6 7" key="1">
    <citation type="submission" date="2019-02" db="EMBL/GenBank/DDBJ databases">
        <title>Deep-cultivation of Planctomycetes and their phenomic and genomic characterization uncovers novel biology.</title>
        <authorList>
            <person name="Wiegand S."/>
            <person name="Jogler M."/>
            <person name="Boedeker C."/>
            <person name="Pinto D."/>
            <person name="Vollmers J."/>
            <person name="Rivas-Marin E."/>
            <person name="Kohn T."/>
            <person name="Peeters S.H."/>
            <person name="Heuer A."/>
            <person name="Rast P."/>
            <person name="Oberbeckmann S."/>
            <person name="Bunk B."/>
            <person name="Jeske O."/>
            <person name="Meyerdierks A."/>
            <person name="Storesund J.E."/>
            <person name="Kallscheuer N."/>
            <person name="Luecker S."/>
            <person name="Lage O.M."/>
            <person name="Pohl T."/>
            <person name="Merkel B.J."/>
            <person name="Hornburger P."/>
            <person name="Mueller R.-W."/>
            <person name="Bruemmer F."/>
            <person name="Labrenz M."/>
            <person name="Spormann A.M."/>
            <person name="Op Den Camp H."/>
            <person name="Overmann J."/>
            <person name="Amann R."/>
            <person name="Jetten M.S.M."/>
            <person name="Mascher T."/>
            <person name="Medema M.H."/>
            <person name="Devos D.P."/>
            <person name="Kaster A.-K."/>
            <person name="Ovreas L."/>
            <person name="Rohde M."/>
            <person name="Galperin M.Y."/>
            <person name="Jogler C."/>
        </authorList>
    </citation>
    <scope>NUCLEOTIDE SEQUENCE [LARGE SCALE GENOMIC DNA]</scope>
    <source>
        <strain evidence="6 7">Pan54</strain>
    </source>
</reference>
<proteinExistence type="predicted"/>
<dbReference type="GO" id="GO:0003677">
    <property type="term" value="F:DNA binding"/>
    <property type="evidence" value="ECO:0007669"/>
    <property type="project" value="UniProtKB-KW"/>
</dbReference>
<keyword evidence="7" id="KW-1185">Reference proteome</keyword>
<protein>
    <submittedName>
        <fullName evidence="6">ECF RNA polymerase sigma factor SigE</fullName>
    </submittedName>
</protein>
<dbReference type="GO" id="GO:0016987">
    <property type="term" value="F:sigma factor activity"/>
    <property type="evidence" value="ECO:0007669"/>
    <property type="project" value="UniProtKB-KW"/>
</dbReference>
<evidence type="ECO:0000313" key="6">
    <source>
        <dbReference type="EMBL" id="TWT64551.1"/>
    </source>
</evidence>
<evidence type="ECO:0000259" key="5">
    <source>
        <dbReference type="Pfam" id="PF04542"/>
    </source>
</evidence>
<dbReference type="GO" id="GO:0006352">
    <property type="term" value="P:DNA-templated transcription initiation"/>
    <property type="evidence" value="ECO:0007669"/>
    <property type="project" value="InterPro"/>
</dbReference>
<evidence type="ECO:0000256" key="2">
    <source>
        <dbReference type="ARBA" id="ARBA00023082"/>
    </source>
</evidence>
<dbReference type="InterPro" id="IPR039425">
    <property type="entry name" value="RNA_pol_sigma-70-like"/>
</dbReference>
<dbReference type="AlphaFoldDB" id="A0A5C5XPZ6"/>
<dbReference type="PANTHER" id="PTHR43133">
    <property type="entry name" value="RNA POLYMERASE ECF-TYPE SIGMA FACTO"/>
    <property type="match status" value="1"/>
</dbReference>
<keyword evidence="3" id="KW-0238">DNA-binding</keyword>
<dbReference type="SUPFAM" id="SSF88946">
    <property type="entry name" value="Sigma2 domain of RNA polymerase sigma factors"/>
    <property type="match status" value="1"/>
</dbReference>
<dbReference type="RefSeq" id="WP_146506250.1">
    <property type="nucleotide sequence ID" value="NZ_SJPG01000001.1"/>
</dbReference>
<dbReference type="Proteomes" id="UP000316095">
    <property type="component" value="Unassembled WGS sequence"/>
</dbReference>
<keyword evidence="1" id="KW-0805">Transcription regulation</keyword>
<dbReference type="Pfam" id="PF04542">
    <property type="entry name" value="Sigma70_r2"/>
    <property type="match status" value="1"/>
</dbReference>
<feature type="domain" description="RNA polymerase sigma-70 region 2" evidence="5">
    <location>
        <begin position="30"/>
        <end position="91"/>
    </location>
</feature>
<dbReference type="OrthoDB" id="258490at2"/>
<keyword evidence="4" id="KW-0804">Transcription</keyword>
<comment type="caution">
    <text evidence="6">The sequence shown here is derived from an EMBL/GenBank/DDBJ whole genome shotgun (WGS) entry which is preliminary data.</text>
</comment>
<dbReference type="PANTHER" id="PTHR43133:SF8">
    <property type="entry name" value="RNA POLYMERASE SIGMA FACTOR HI_1459-RELATED"/>
    <property type="match status" value="1"/>
</dbReference>
<accession>A0A5C5XPZ6</accession>
<dbReference type="InterPro" id="IPR013325">
    <property type="entry name" value="RNA_pol_sigma_r2"/>
</dbReference>
<keyword evidence="2" id="KW-0731">Sigma factor</keyword>
<dbReference type="Gene3D" id="1.10.1740.10">
    <property type="match status" value="1"/>
</dbReference>
<dbReference type="NCBIfam" id="TIGR02937">
    <property type="entry name" value="sigma70-ECF"/>
    <property type="match status" value="1"/>
</dbReference>
<evidence type="ECO:0000256" key="4">
    <source>
        <dbReference type="ARBA" id="ARBA00023163"/>
    </source>
</evidence>
<evidence type="ECO:0000256" key="3">
    <source>
        <dbReference type="ARBA" id="ARBA00023125"/>
    </source>
</evidence>
<gene>
    <name evidence="6" type="primary">sigE</name>
    <name evidence="6" type="ORF">Pan54_53160</name>
</gene>
<dbReference type="InterPro" id="IPR014284">
    <property type="entry name" value="RNA_pol_sigma-70_dom"/>
</dbReference>
<dbReference type="EMBL" id="SJPG01000001">
    <property type="protein sequence ID" value="TWT64551.1"/>
    <property type="molecule type" value="Genomic_DNA"/>
</dbReference>
<sequence>MQGPETRESLLASLSSPRSDEGWQEFASIYRPLVYRVAVARGLQHADAEDLAQDVLVIVEKSLESFDPAIGGFRSWLYQITRNLVVNRLARGSQLAGSGDSNVQKMLSQHPTSDDQTASLFQLEYRRVRFQQAALIVQAEFTEATWAAFSLTAIELQSIQDVAQKLGKSQGAVRVARCRVMDRIRVVVSQLSDGFYPLDTEPNENRRKLGEKDGC</sequence>
<dbReference type="InterPro" id="IPR007627">
    <property type="entry name" value="RNA_pol_sigma70_r2"/>
</dbReference>
<name>A0A5C5XPZ6_9PLAN</name>
<evidence type="ECO:0000256" key="1">
    <source>
        <dbReference type="ARBA" id="ARBA00023015"/>
    </source>
</evidence>
<evidence type="ECO:0000313" key="7">
    <source>
        <dbReference type="Proteomes" id="UP000316095"/>
    </source>
</evidence>
<organism evidence="6 7">
    <name type="scientific">Rubinisphaera italica</name>
    <dbReference type="NCBI Taxonomy" id="2527969"/>
    <lineage>
        <taxon>Bacteria</taxon>
        <taxon>Pseudomonadati</taxon>
        <taxon>Planctomycetota</taxon>
        <taxon>Planctomycetia</taxon>
        <taxon>Planctomycetales</taxon>
        <taxon>Planctomycetaceae</taxon>
        <taxon>Rubinisphaera</taxon>
    </lineage>
</organism>